<gene>
    <name evidence="2" type="ORF">ANBU17_01720</name>
</gene>
<protein>
    <submittedName>
        <fullName evidence="2">Uncharacterized protein</fullName>
    </submittedName>
</protein>
<evidence type="ECO:0000313" key="2">
    <source>
        <dbReference type="EMBL" id="GFO83825.1"/>
    </source>
</evidence>
<organism evidence="2 3">
    <name type="scientific">Anaerostipes butyraticus</name>
    <dbReference type="NCBI Taxonomy" id="645466"/>
    <lineage>
        <taxon>Bacteria</taxon>
        <taxon>Bacillati</taxon>
        <taxon>Bacillota</taxon>
        <taxon>Clostridia</taxon>
        <taxon>Lachnospirales</taxon>
        <taxon>Lachnospiraceae</taxon>
        <taxon>Anaerostipes</taxon>
    </lineage>
</organism>
<reference evidence="2" key="1">
    <citation type="submission" date="2020-06" db="EMBL/GenBank/DDBJ databases">
        <title>Characterization of fructooligosaccharide metabolism and fructooligosaccharide-degrading enzymes in human commensal butyrate producers.</title>
        <authorList>
            <person name="Tanno H."/>
            <person name="Fujii T."/>
            <person name="Hirano K."/>
            <person name="Maeno S."/>
            <person name="Tonozuka T."/>
            <person name="Sakamoto M."/>
            <person name="Ohkuma M."/>
            <person name="Tochio T."/>
            <person name="Endo A."/>
        </authorList>
    </citation>
    <scope>NUCLEOTIDE SEQUENCE</scope>
    <source>
        <strain evidence="2">JCM 17466</strain>
    </source>
</reference>
<sequence length="68" mass="8023">MYAIKVSFFVYLITMDNWRDLIPDSERENDYERILPSVRNGSSETGQWFDETADRSAGGRTSERIWNE</sequence>
<dbReference type="EMBL" id="BLYI01000006">
    <property type="protein sequence ID" value="GFO83825.1"/>
    <property type="molecule type" value="Genomic_DNA"/>
</dbReference>
<evidence type="ECO:0000256" key="1">
    <source>
        <dbReference type="SAM" id="MobiDB-lite"/>
    </source>
</evidence>
<dbReference type="AlphaFoldDB" id="A0A916Q717"/>
<dbReference type="Proteomes" id="UP000613208">
    <property type="component" value="Unassembled WGS sequence"/>
</dbReference>
<comment type="caution">
    <text evidence="2">The sequence shown here is derived from an EMBL/GenBank/DDBJ whole genome shotgun (WGS) entry which is preliminary data.</text>
</comment>
<proteinExistence type="predicted"/>
<name>A0A916Q717_9FIRM</name>
<evidence type="ECO:0000313" key="3">
    <source>
        <dbReference type="Proteomes" id="UP000613208"/>
    </source>
</evidence>
<accession>A0A916Q717</accession>
<keyword evidence="3" id="KW-1185">Reference proteome</keyword>
<feature type="region of interest" description="Disordered" evidence="1">
    <location>
        <begin position="36"/>
        <end position="68"/>
    </location>
</feature>